<dbReference type="Proteomes" id="UP000246005">
    <property type="component" value="Unassembled WGS sequence"/>
</dbReference>
<dbReference type="RefSeq" id="WP_109635780.1">
    <property type="nucleotide sequence ID" value="NZ_QGHB01000003.1"/>
</dbReference>
<reference evidence="1 2" key="1">
    <citation type="submission" date="2018-05" db="EMBL/GenBank/DDBJ databases">
        <title>Genomic Encyclopedia of Type Strains, Phase IV (KMG-IV): sequencing the most valuable type-strain genomes for metagenomic binning, comparative biology and taxonomic classification.</title>
        <authorList>
            <person name="Goeker M."/>
        </authorList>
    </citation>
    <scope>NUCLEOTIDE SEQUENCE [LARGE SCALE GENOMIC DNA]</scope>
    <source>
        <strain evidence="1 2">DSM 45480</strain>
    </source>
</reference>
<proteinExistence type="predicted"/>
<gene>
    <name evidence="1" type="ORF">C8D88_103221</name>
</gene>
<dbReference type="InterPro" id="IPR027417">
    <property type="entry name" value="P-loop_NTPase"/>
</dbReference>
<dbReference type="AlphaFoldDB" id="A0A316I492"/>
<protein>
    <submittedName>
        <fullName evidence="1">Uncharacterized protein</fullName>
    </submittedName>
</protein>
<evidence type="ECO:0000313" key="1">
    <source>
        <dbReference type="EMBL" id="PWK88025.1"/>
    </source>
</evidence>
<evidence type="ECO:0000313" key="2">
    <source>
        <dbReference type="Proteomes" id="UP000246005"/>
    </source>
</evidence>
<accession>A0A316I492</accession>
<comment type="caution">
    <text evidence="1">The sequence shown here is derived from an EMBL/GenBank/DDBJ whole genome shotgun (WGS) entry which is preliminary data.</text>
</comment>
<dbReference type="Gene3D" id="3.40.50.300">
    <property type="entry name" value="P-loop containing nucleotide triphosphate hydrolases"/>
    <property type="match status" value="1"/>
</dbReference>
<sequence>MTETWDPFGTLRDALWIGGAQWAGKSTVARILARRHGITAYHYDYHDARAHNDRRIASGQSLPGSPDDLWVHASPQDMAASTLAGFPARFEWALDDLRALVSGRPILAEGWGLRPELVAPLIDSPRRMVVMVPTPEFREHQVRVLPRAGAIGAEVSDPARGQRNRLERDRLVAEDAVRNAHALGIRVIEIDGTRDAEAVADLVTDHFSPYLG</sequence>
<name>A0A316I492_9PSEU</name>
<dbReference type="SUPFAM" id="SSF52540">
    <property type="entry name" value="P-loop containing nucleoside triphosphate hydrolases"/>
    <property type="match status" value="1"/>
</dbReference>
<dbReference type="EMBL" id="QGHB01000003">
    <property type="protein sequence ID" value="PWK88025.1"/>
    <property type="molecule type" value="Genomic_DNA"/>
</dbReference>
<organism evidence="1 2">
    <name type="scientific">Lentzea atacamensis</name>
    <dbReference type="NCBI Taxonomy" id="531938"/>
    <lineage>
        <taxon>Bacteria</taxon>
        <taxon>Bacillati</taxon>
        <taxon>Actinomycetota</taxon>
        <taxon>Actinomycetes</taxon>
        <taxon>Pseudonocardiales</taxon>
        <taxon>Pseudonocardiaceae</taxon>
        <taxon>Lentzea</taxon>
    </lineage>
</organism>